<evidence type="ECO:0000313" key="3">
    <source>
        <dbReference type="Proteomes" id="UP000327030"/>
    </source>
</evidence>
<evidence type="ECO:0000313" key="2">
    <source>
        <dbReference type="EMBL" id="QFJ55455.1"/>
    </source>
</evidence>
<dbReference type="OrthoDB" id="2042134at2"/>
<evidence type="ECO:0000259" key="1">
    <source>
        <dbReference type="Pfam" id="PF07238"/>
    </source>
</evidence>
<dbReference type="RefSeq" id="WP_151624248.1">
    <property type="nucleotide sequence ID" value="NZ_CP043028.1"/>
</dbReference>
<protein>
    <submittedName>
        <fullName evidence="2">PilZ domain-containing protein</fullName>
    </submittedName>
</protein>
<sequence>MDKNILTINKIDSQVTLSIIAILDNKKMELPVDYVSISDAELANFKSIYGSFIVPVGDVVKEWEEQLFKVSFKGHLSKLELIAVTDEGVYRWGDVKIFKVRLQSGKNIQLLKAMCNDGQKFNRRRGVRVDLDRRMNIEMDGQYYNVLIRDMSYCGVGFVNPESLNISKGQPFFLHLTDFDSKGEPVELARLVCKVVNTREKNGVTTSGCIISSNHAQFLQRYIAKKQMEEISGKREFVGYQKNVEGENWQKTVAAALEKKFEEKQEMK</sequence>
<dbReference type="KEGG" id="pxv:FXF36_11540"/>
<dbReference type="EMBL" id="CP043028">
    <property type="protein sequence ID" value="QFJ55455.1"/>
    <property type="molecule type" value="Genomic_DNA"/>
</dbReference>
<accession>A0A5P6VRY6</accession>
<dbReference type="GO" id="GO:0035438">
    <property type="term" value="F:cyclic-di-GMP binding"/>
    <property type="evidence" value="ECO:0007669"/>
    <property type="project" value="InterPro"/>
</dbReference>
<dbReference type="AlphaFoldDB" id="A0A5P6VRY6"/>
<feature type="domain" description="PilZ" evidence="1">
    <location>
        <begin position="122"/>
        <end position="223"/>
    </location>
</feature>
<name>A0A5P6VRY6_PSEXY</name>
<dbReference type="Pfam" id="PF07238">
    <property type="entry name" value="PilZ"/>
    <property type="match status" value="1"/>
</dbReference>
<dbReference type="Gene3D" id="2.40.10.220">
    <property type="entry name" value="predicted glycosyltransferase like domains"/>
    <property type="match status" value="1"/>
</dbReference>
<proteinExistence type="predicted"/>
<reference evidence="3" key="1">
    <citation type="submission" date="2019-08" db="EMBL/GenBank/DDBJ databases">
        <title>Complete Genome Sequence of the Polysaccharide-Degrading Rumen Bacterium Pseudobutyrivibrio xylanivorans MA3014.</title>
        <authorList>
            <person name="Palevich N."/>
            <person name="Maclean P.H."/>
            <person name="Kelly W.J."/>
            <person name="Leahy S.C."/>
            <person name="Rakonjac J."/>
            <person name="Attwood G.T."/>
        </authorList>
    </citation>
    <scope>NUCLEOTIDE SEQUENCE [LARGE SCALE GENOMIC DNA]</scope>
    <source>
        <strain evidence="3">MA3014</strain>
    </source>
</reference>
<organism evidence="2 3">
    <name type="scientific">Pseudobutyrivibrio xylanivorans</name>
    <dbReference type="NCBI Taxonomy" id="185007"/>
    <lineage>
        <taxon>Bacteria</taxon>
        <taxon>Bacillati</taxon>
        <taxon>Bacillota</taxon>
        <taxon>Clostridia</taxon>
        <taxon>Lachnospirales</taxon>
        <taxon>Lachnospiraceae</taxon>
        <taxon>Pseudobutyrivibrio</taxon>
    </lineage>
</organism>
<dbReference type="Proteomes" id="UP000327030">
    <property type="component" value="Chromosome 1"/>
</dbReference>
<dbReference type="InterPro" id="IPR009875">
    <property type="entry name" value="PilZ_domain"/>
</dbReference>
<gene>
    <name evidence="2" type="ORF">FXF36_11540</name>
</gene>
<dbReference type="SUPFAM" id="SSF141371">
    <property type="entry name" value="PilZ domain-like"/>
    <property type="match status" value="1"/>
</dbReference>